<proteinExistence type="predicted"/>
<dbReference type="EC" id="3.6.3.-" evidence="5"/>
<dbReference type="STRING" id="476652.DEAC_c30780"/>
<dbReference type="InterPro" id="IPR017871">
    <property type="entry name" value="ABC_transporter-like_CS"/>
</dbReference>
<dbReference type="GO" id="GO:0016887">
    <property type="term" value="F:ATP hydrolysis activity"/>
    <property type="evidence" value="ECO:0007669"/>
    <property type="project" value="InterPro"/>
</dbReference>
<dbReference type="GO" id="GO:0005524">
    <property type="term" value="F:ATP binding"/>
    <property type="evidence" value="ECO:0007669"/>
    <property type="project" value="UniProtKB-KW"/>
</dbReference>
<keyword evidence="5" id="KW-0378">Hydrolase</keyword>
<dbReference type="SUPFAM" id="SSF52540">
    <property type="entry name" value="P-loop containing nucleoside triphosphate hydrolases"/>
    <property type="match status" value="1"/>
</dbReference>
<evidence type="ECO:0000259" key="4">
    <source>
        <dbReference type="PROSITE" id="PS50893"/>
    </source>
</evidence>
<gene>
    <name evidence="5" type="primary">ssuB_2</name>
    <name evidence="5" type="ORF">DEAC_c30780</name>
</gene>
<keyword evidence="1" id="KW-0813">Transport</keyword>
<dbReference type="SMART" id="SM00382">
    <property type="entry name" value="AAA"/>
    <property type="match status" value="1"/>
</dbReference>
<dbReference type="CDD" id="cd03293">
    <property type="entry name" value="ABC_NrtD_SsuB_transporters"/>
    <property type="match status" value="1"/>
</dbReference>
<dbReference type="PANTHER" id="PTHR42788:SF13">
    <property type="entry name" value="ALIPHATIC SULFONATES IMPORT ATP-BINDING PROTEIN SSUB"/>
    <property type="match status" value="1"/>
</dbReference>
<name>A0A0J1IK62_9FIRM</name>
<evidence type="ECO:0000256" key="1">
    <source>
        <dbReference type="ARBA" id="ARBA00022448"/>
    </source>
</evidence>
<dbReference type="EMBL" id="LDZY01000010">
    <property type="protein sequence ID" value="KLU65111.1"/>
    <property type="molecule type" value="Genomic_DNA"/>
</dbReference>
<dbReference type="Gene3D" id="3.40.50.300">
    <property type="entry name" value="P-loop containing nucleotide triphosphate hydrolases"/>
    <property type="match status" value="1"/>
</dbReference>
<accession>A0A0J1IK62</accession>
<dbReference type="Pfam" id="PF00005">
    <property type="entry name" value="ABC_tran"/>
    <property type="match status" value="1"/>
</dbReference>
<dbReference type="PANTHER" id="PTHR42788">
    <property type="entry name" value="TAURINE IMPORT ATP-BINDING PROTEIN-RELATED"/>
    <property type="match status" value="1"/>
</dbReference>
<comment type="caution">
    <text evidence="5">The sequence shown here is derived from an EMBL/GenBank/DDBJ whole genome shotgun (WGS) entry which is preliminary data.</text>
</comment>
<evidence type="ECO:0000256" key="2">
    <source>
        <dbReference type="ARBA" id="ARBA00022741"/>
    </source>
</evidence>
<dbReference type="PATRIC" id="fig|476652.3.peg.3237"/>
<feature type="domain" description="ABC transporter" evidence="4">
    <location>
        <begin position="5"/>
        <end position="235"/>
    </location>
</feature>
<dbReference type="AlphaFoldDB" id="A0A0J1IK62"/>
<sequence length="251" mass="27897">MAAFLELKEISKNYTIGSEQIWALRDLSFEVASGELICIIGKSGCGKTTLLRIIAGLEKQTSGEIILNGQALKDTGRERGMVFQEPRLFPWLTLEENIAFGIKGRMSRELNYKTVADLMEMVGLTGFARAWPSQLSGGMAQRAAIARALAVDPAILLLDEPFSALDALTRSKLLTDFLHLWQRTHKTCIHVTHDVNEALTLGQKIIILPSNPGRIGDVISLPFPYPRSLENPELRAIKERVLSQFFADFTD</sequence>
<evidence type="ECO:0000313" key="5">
    <source>
        <dbReference type="EMBL" id="KLU65111.1"/>
    </source>
</evidence>
<evidence type="ECO:0000256" key="3">
    <source>
        <dbReference type="ARBA" id="ARBA00022840"/>
    </source>
</evidence>
<dbReference type="InterPro" id="IPR050166">
    <property type="entry name" value="ABC_transporter_ATP-bind"/>
</dbReference>
<keyword evidence="6" id="KW-1185">Reference proteome</keyword>
<organism evidence="5 6">
    <name type="scientific">Desulfosporosinus acididurans</name>
    <dbReference type="NCBI Taxonomy" id="476652"/>
    <lineage>
        <taxon>Bacteria</taxon>
        <taxon>Bacillati</taxon>
        <taxon>Bacillota</taxon>
        <taxon>Clostridia</taxon>
        <taxon>Eubacteriales</taxon>
        <taxon>Desulfitobacteriaceae</taxon>
        <taxon>Desulfosporosinus</taxon>
    </lineage>
</organism>
<protein>
    <submittedName>
        <fullName evidence="5">Aliphatic sulfonates import ATP-binding protein SsuB</fullName>
        <ecNumber evidence="5">3.6.3.-</ecNumber>
    </submittedName>
</protein>
<dbReference type="Proteomes" id="UP000036356">
    <property type="component" value="Unassembled WGS sequence"/>
</dbReference>
<dbReference type="InterPro" id="IPR003593">
    <property type="entry name" value="AAA+_ATPase"/>
</dbReference>
<keyword evidence="3 5" id="KW-0067">ATP-binding</keyword>
<reference evidence="5 6" key="1">
    <citation type="submission" date="2015-06" db="EMBL/GenBank/DDBJ databases">
        <title>Draft genome of the moderately acidophilic sulfate reducer Candidatus Desulfosporosinus acididurans strain M1.</title>
        <authorList>
            <person name="Poehlein A."/>
            <person name="Petzsch P."/>
            <person name="Johnson B.D."/>
            <person name="Schloemann M."/>
            <person name="Daniel R."/>
            <person name="Muehling M."/>
        </authorList>
    </citation>
    <scope>NUCLEOTIDE SEQUENCE [LARGE SCALE GENOMIC DNA]</scope>
    <source>
        <strain evidence="5 6">M1</strain>
    </source>
</reference>
<dbReference type="InterPro" id="IPR027417">
    <property type="entry name" value="P-loop_NTPase"/>
</dbReference>
<dbReference type="PROSITE" id="PS50893">
    <property type="entry name" value="ABC_TRANSPORTER_2"/>
    <property type="match status" value="1"/>
</dbReference>
<dbReference type="RefSeq" id="WP_047810888.1">
    <property type="nucleotide sequence ID" value="NZ_LDZY01000010.1"/>
</dbReference>
<evidence type="ECO:0000313" key="6">
    <source>
        <dbReference type="Proteomes" id="UP000036356"/>
    </source>
</evidence>
<dbReference type="InterPro" id="IPR003439">
    <property type="entry name" value="ABC_transporter-like_ATP-bd"/>
</dbReference>
<keyword evidence="2" id="KW-0547">Nucleotide-binding</keyword>
<dbReference type="PROSITE" id="PS00211">
    <property type="entry name" value="ABC_TRANSPORTER_1"/>
    <property type="match status" value="1"/>
</dbReference>